<evidence type="ECO:0000313" key="2">
    <source>
        <dbReference type="EMBL" id="KOS13580.1"/>
    </source>
</evidence>
<dbReference type="RefSeq" id="XP_017991212.1">
    <property type="nucleotide sequence ID" value="XM_018136290.1"/>
</dbReference>
<dbReference type="Proteomes" id="UP000037751">
    <property type="component" value="Unassembled WGS sequence"/>
</dbReference>
<accession>A0A0M8MTN9</accession>
<name>A0A0M8MTN9_9BASI</name>
<protein>
    <submittedName>
        <fullName evidence="2">Uncharacterized protein</fullName>
    </submittedName>
</protein>
<proteinExistence type="predicted"/>
<organism evidence="2 3">
    <name type="scientific">Malassezia pachydermatis</name>
    <dbReference type="NCBI Taxonomy" id="77020"/>
    <lineage>
        <taxon>Eukaryota</taxon>
        <taxon>Fungi</taxon>
        <taxon>Dikarya</taxon>
        <taxon>Basidiomycota</taxon>
        <taxon>Ustilaginomycotina</taxon>
        <taxon>Malasseziomycetes</taxon>
        <taxon>Malasseziales</taxon>
        <taxon>Malasseziaceae</taxon>
        <taxon>Malassezia</taxon>
    </lineage>
</organism>
<comment type="caution">
    <text evidence="2">The sequence shown here is derived from an EMBL/GenBank/DDBJ whole genome shotgun (WGS) entry which is preliminary data.</text>
</comment>
<dbReference type="EMBL" id="LGAV01000005">
    <property type="protein sequence ID" value="KOS13580.1"/>
    <property type="molecule type" value="Genomic_DNA"/>
</dbReference>
<gene>
    <name evidence="2" type="ORF">Malapachy_1792</name>
</gene>
<dbReference type="VEuPathDB" id="FungiDB:Malapachy_1792"/>
<feature type="region of interest" description="Disordered" evidence="1">
    <location>
        <begin position="99"/>
        <end position="135"/>
    </location>
</feature>
<evidence type="ECO:0000313" key="3">
    <source>
        <dbReference type="Proteomes" id="UP000037751"/>
    </source>
</evidence>
<feature type="region of interest" description="Disordered" evidence="1">
    <location>
        <begin position="28"/>
        <end position="56"/>
    </location>
</feature>
<dbReference type="OrthoDB" id="3362495at2759"/>
<feature type="compositionally biased region" description="Low complexity" evidence="1">
    <location>
        <begin position="119"/>
        <end position="131"/>
    </location>
</feature>
<dbReference type="GeneID" id="28728165"/>
<sequence length="286" mass="31784">MLVRNKEAAMIRRDDSQSPLLCLTPDLEQSSTSHTDESTMGTPVPTLPTSESSKGSNVALPGLPMHQSWESLMHEVHLPYYDPTLGFTDTKEALLSLPPSGRIRMPNPIEVPSPASWLTSDSQSPSDTSSSCLDHTLPLKRSSDVSNGILIHEPTMAFKRARTSPTGMDVPPSYQVPSLIPMDPHPMPADRQSSDHLRAWLLERRALLQKAHDDVTKDMAALHQDMARRNELRMRLNARISLLRQRRMASLTSLAMLKPDGEGNELWDSAHVSSVADLLEQNILYL</sequence>
<keyword evidence="3" id="KW-1185">Reference proteome</keyword>
<reference evidence="2 3" key="1">
    <citation type="submission" date="2015-07" db="EMBL/GenBank/DDBJ databases">
        <title>Draft Genome Sequence of Malassezia furfur CBS1878 and Malassezia pachydermatis CBS1879.</title>
        <authorList>
            <person name="Triana S."/>
            <person name="Ohm R."/>
            <person name="Gonzalez A."/>
            <person name="DeCock H."/>
            <person name="Restrepo S."/>
            <person name="Celis A."/>
        </authorList>
    </citation>
    <scope>NUCLEOTIDE SEQUENCE [LARGE SCALE GENOMIC DNA]</scope>
    <source>
        <strain evidence="2 3">CBS 1879</strain>
    </source>
</reference>
<dbReference type="AlphaFoldDB" id="A0A0M8MTN9"/>
<evidence type="ECO:0000256" key="1">
    <source>
        <dbReference type="SAM" id="MobiDB-lite"/>
    </source>
</evidence>